<dbReference type="Gene3D" id="3.30.1330.40">
    <property type="entry name" value="RutC-like"/>
    <property type="match status" value="1"/>
</dbReference>
<proteinExistence type="predicted"/>
<feature type="signal peptide" evidence="1">
    <location>
        <begin position="1"/>
        <end position="19"/>
    </location>
</feature>
<dbReference type="GO" id="GO:0019239">
    <property type="term" value="F:deaminase activity"/>
    <property type="evidence" value="ECO:0007669"/>
    <property type="project" value="TreeGrafter"/>
</dbReference>
<evidence type="ECO:0000313" key="2">
    <source>
        <dbReference type="EMBL" id="QOY88580.1"/>
    </source>
</evidence>
<dbReference type="InterPro" id="IPR006175">
    <property type="entry name" value="YjgF/YER057c/UK114"/>
</dbReference>
<gene>
    <name evidence="2" type="ORF">IRI77_01050</name>
</gene>
<name>A0A7S7NRN3_PALFE</name>
<sequence length="146" mass="15552">MRSLILCVLALSGSLVLSGADKVAVVPDGASASGPFSPGIRAGDTLYCSGQVGRTKDGKIPENFEDEVKAALDAANEILKKGGYTIEDVVSAQVYLTDMELFSRMNAVYTKYFPEPRPARTTVGVAKLVGTAKIEITLTAWKRPAR</sequence>
<dbReference type="Proteomes" id="UP000593892">
    <property type="component" value="Chromosome"/>
</dbReference>
<accession>A0A7S7NRN3</accession>
<reference evidence="2 3" key="1">
    <citation type="submission" date="2020-10" db="EMBL/GenBank/DDBJ databases">
        <title>Complete genome sequence of Paludibaculum fermentans P105T, a facultatively anaerobic acidobacterium capable of dissimilatory Fe(III) reduction.</title>
        <authorList>
            <person name="Dedysh S.N."/>
            <person name="Beletsky A.V."/>
            <person name="Kulichevskaya I.S."/>
            <person name="Mardanov A.V."/>
            <person name="Ravin N.V."/>
        </authorList>
    </citation>
    <scope>NUCLEOTIDE SEQUENCE [LARGE SCALE GENOMIC DNA]</scope>
    <source>
        <strain evidence="2 3">P105</strain>
    </source>
</reference>
<dbReference type="PANTHER" id="PTHR11803">
    <property type="entry name" value="2-IMINOBUTANOATE/2-IMINOPROPANOATE DEAMINASE RIDA"/>
    <property type="match status" value="1"/>
</dbReference>
<keyword evidence="1" id="KW-0732">Signal</keyword>
<dbReference type="GO" id="GO:0005829">
    <property type="term" value="C:cytosol"/>
    <property type="evidence" value="ECO:0007669"/>
    <property type="project" value="TreeGrafter"/>
</dbReference>
<keyword evidence="3" id="KW-1185">Reference proteome</keyword>
<dbReference type="AlphaFoldDB" id="A0A7S7NRN3"/>
<dbReference type="CDD" id="cd00448">
    <property type="entry name" value="YjgF_YER057c_UK114_family"/>
    <property type="match status" value="1"/>
</dbReference>
<feature type="chain" id="PRO_5032266783" evidence="1">
    <location>
        <begin position="20"/>
        <end position="146"/>
    </location>
</feature>
<dbReference type="InterPro" id="IPR035959">
    <property type="entry name" value="RutC-like_sf"/>
</dbReference>
<dbReference type="EMBL" id="CP063849">
    <property type="protein sequence ID" value="QOY88580.1"/>
    <property type="molecule type" value="Genomic_DNA"/>
</dbReference>
<evidence type="ECO:0000313" key="3">
    <source>
        <dbReference type="Proteomes" id="UP000593892"/>
    </source>
</evidence>
<dbReference type="Pfam" id="PF01042">
    <property type="entry name" value="Ribonuc_L-PSP"/>
    <property type="match status" value="1"/>
</dbReference>
<dbReference type="PANTHER" id="PTHR11803:SF39">
    <property type="entry name" value="2-IMINOBUTANOATE_2-IMINOPROPANOATE DEAMINASE"/>
    <property type="match status" value="1"/>
</dbReference>
<organism evidence="2 3">
    <name type="scientific">Paludibaculum fermentans</name>
    <dbReference type="NCBI Taxonomy" id="1473598"/>
    <lineage>
        <taxon>Bacteria</taxon>
        <taxon>Pseudomonadati</taxon>
        <taxon>Acidobacteriota</taxon>
        <taxon>Terriglobia</taxon>
        <taxon>Bryobacterales</taxon>
        <taxon>Bryobacteraceae</taxon>
        <taxon>Paludibaculum</taxon>
    </lineage>
</organism>
<dbReference type="RefSeq" id="WP_194450242.1">
    <property type="nucleotide sequence ID" value="NZ_CP063849.1"/>
</dbReference>
<protein>
    <submittedName>
        <fullName evidence="2">RidA family protein</fullName>
    </submittedName>
</protein>
<evidence type="ECO:0000256" key="1">
    <source>
        <dbReference type="SAM" id="SignalP"/>
    </source>
</evidence>
<dbReference type="KEGG" id="pfer:IRI77_01050"/>
<dbReference type="SUPFAM" id="SSF55298">
    <property type="entry name" value="YjgF-like"/>
    <property type="match status" value="1"/>
</dbReference>